<evidence type="ECO:0000313" key="3">
    <source>
        <dbReference type="EMBL" id="PJZ64220.1"/>
    </source>
</evidence>
<feature type="domain" description="Penicillin-binding protein transpeptidase" evidence="2">
    <location>
        <begin position="70"/>
        <end position="148"/>
    </location>
</feature>
<evidence type="ECO:0000313" key="4">
    <source>
        <dbReference type="Proteomes" id="UP000231912"/>
    </source>
</evidence>
<comment type="caution">
    <text evidence="3">The sequence shown here is derived from an EMBL/GenBank/DDBJ whole genome shotgun (WGS) entry which is preliminary data.</text>
</comment>
<dbReference type="InterPro" id="IPR001460">
    <property type="entry name" value="PCN-bd_Tpept"/>
</dbReference>
<proteinExistence type="predicted"/>
<name>A0A2M9Z716_9LEPT</name>
<gene>
    <name evidence="3" type="ORF">CH371_19070</name>
</gene>
<accession>A0A2M9Z716</accession>
<feature type="chain" id="PRO_5014715482" evidence="1">
    <location>
        <begin position="22"/>
        <end position="285"/>
    </location>
</feature>
<dbReference type="Proteomes" id="UP000231912">
    <property type="component" value="Unassembled WGS sequence"/>
</dbReference>
<feature type="signal peptide" evidence="1">
    <location>
        <begin position="1"/>
        <end position="21"/>
    </location>
</feature>
<dbReference type="Gene3D" id="3.40.710.10">
    <property type="entry name" value="DD-peptidase/beta-lactamase superfamily"/>
    <property type="match status" value="1"/>
</dbReference>
<dbReference type="AlphaFoldDB" id="A0A2M9Z716"/>
<keyword evidence="1" id="KW-0732">Signal</keyword>
<dbReference type="InterPro" id="IPR012338">
    <property type="entry name" value="Beta-lactam/transpept-like"/>
</dbReference>
<dbReference type="Pfam" id="PF00905">
    <property type="entry name" value="Transpeptidase"/>
    <property type="match status" value="1"/>
</dbReference>
<sequence length="285" mass="32730">MLRNTFIFLHILFLISCSSGAGTESTGMRTSEISGSDKKVCILLADLEDGILFKAGSNFCRETSPVMYAFQPVLALAALETGTWKDPQGSYPWDKTKYPYIRWQKDQNLRSSLDHSVVWYFQKIWNDTGALKLKTWLSKVGLPTDLPSDPNRVFWMDGGYVWTPEEFFSFLWKFFSKDLEIRPKNRSAVLEGLSRNPGEIRNPSGIHFIRGSWGNAKEFYSDSGTGYGAGRSVSWYWFLWKKERKTFLFLSKVESASETLPPLEAAEFGTNYLRENGLWEKYFSD</sequence>
<reference evidence="3 4" key="1">
    <citation type="submission" date="2017-07" db="EMBL/GenBank/DDBJ databases">
        <title>Leptospira spp. isolated from tropical soils.</title>
        <authorList>
            <person name="Thibeaux R."/>
            <person name="Iraola G."/>
            <person name="Ferres I."/>
            <person name="Bierque E."/>
            <person name="Girault D."/>
            <person name="Soupe-Gilbert M.-E."/>
            <person name="Picardeau M."/>
            <person name="Goarant C."/>
        </authorList>
    </citation>
    <scope>NUCLEOTIDE SEQUENCE [LARGE SCALE GENOMIC DNA]</scope>
    <source>
        <strain evidence="3 4">FH2-C-A2</strain>
    </source>
</reference>
<organism evidence="3 4">
    <name type="scientific">Leptospira wolffii</name>
    <dbReference type="NCBI Taxonomy" id="409998"/>
    <lineage>
        <taxon>Bacteria</taxon>
        <taxon>Pseudomonadati</taxon>
        <taxon>Spirochaetota</taxon>
        <taxon>Spirochaetia</taxon>
        <taxon>Leptospirales</taxon>
        <taxon>Leptospiraceae</taxon>
        <taxon>Leptospira</taxon>
    </lineage>
</organism>
<dbReference type="PROSITE" id="PS51257">
    <property type="entry name" value="PROKAR_LIPOPROTEIN"/>
    <property type="match status" value="1"/>
</dbReference>
<dbReference type="GO" id="GO:0008658">
    <property type="term" value="F:penicillin binding"/>
    <property type="evidence" value="ECO:0007669"/>
    <property type="project" value="InterPro"/>
</dbReference>
<evidence type="ECO:0000259" key="2">
    <source>
        <dbReference type="Pfam" id="PF00905"/>
    </source>
</evidence>
<protein>
    <submittedName>
        <fullName evidence="3">Penicillin binding protein transpeptidase domain-containing protein</fullName>
    </submittedName>
</protein>
<dbReference type="EMBL" id="NPDT01000011">
    <property type="protein sequence ID" value="PJZ64220.1"/>
    <property type="molecule type" value="Genomic_DNA"/>
</dbReference>
<dbReference type="SUPFAM" id="SSF56601">
    <property type="entry name" value="beta-lactamase/transpeptidase-like"/>
    <property type="match status" value="1"/>
</dbReference>
<evidence type="ECO:0000256" key="1">
    <source>
        <dbReference type="SAM" id="SignalP"/>
    </source>
</evidence>